<dbReference type="Gene3D" id="2.40.50.40">
    <property type="match status" value="1"/>
</dbReference>
<dbReference type="InterPro" id="IPR016197">
    <property type="entry name" value="Chromo-like_dom_sf"/>
</dbReference>
<accession>A0A0C3NMC0</accession>
<evidence type="ECO:0000313" key="1">
    <source>
        <dbReference type="EMBL" id="KIN96458.1"/>
    </source>
</evidence>
<dbReference type="InParanoid" id="A0A0C3NMC0"/>
<dbReference type="AlphaFoldDB" id="A0A0C3NMC0"/>
<organism evidence="1 2">
    <name type="scientific">Pisolithus tinctorius Marx 270</name>
    <dbReference type="NCBI Taxonomy" id="870435"/>
    <lineage>
        <taxon>Eukaryota</taxon>
        <taxon>Fungi</taxon>
        <taxon>Dikarya</taxon>
        <taxon>Basidiomycota</taxon>
        <taxon>Agaricomycotina</taxon>
        <taxon>Agaricomycetes</taxon>
        <taxon>Agaricomycetidae</taxon>
        <taxon>Boletales</taxon>
        <taxon>Sclerodermatineae</taxon>
        <taxon>Pisolithaceae</taxon>
        <taxon>Pisolithus</taxon>
    </lineage>
</organism>
<dbReference type="STRING" id="870435.A0A0C3NMC0"/>
<keyword evidence="2" id="KW-1185">Reference proteome</keyword>
<dbReference type="OrthoDB" id="3245145at2759"/>
<feature type="non-terminal residue" evidence="1">
    <location>
        <position position="1"/>
    </location>
</feature>
<gene>
    <name evidence="1" type="ORF">M404DRAFT_163008</name>
</gene>
<evidence type="ECO:0008006" key="3">
    <source>
        <dbReference type="Google" id="ProtNLM"/>
    </source>
</evidence>
<sequence>TPSITLKLPDSIHSVHLVFHVSQLEATVANPFPNQQQPLPLPVDVNGDLEYKVSEILDSKVDHCYRSPFGLTHSLSNSTLSSNPHYSISSHCHHHHCQLLYLVHWAGYENTNEETSWLLATELDHASDIVSTCHECYPHKSGLYQPLP</sequence>
<dbReference type="SUPFAM" id="SSF54160">
    <property type="entry name" value="Chromo domain-like"/>
    <property type="match status" value="1"/>
</dbReference>
<dbReference type="EMBL" id="KN832046">
    <property type="protein sequence ID" value="KIN96458.1"/>
    <property type="molecule type" value="Genomic_DNA"/>
</dbReference>
<reference evidence="1 2" key="1">
    <citation type="submission" date="2014-04" db="EMBL/GenBank/DDBJ databases">
        <authorList>
            <consortium name="DOE Joint Genome Institute"/>
            <person name="Kuo A."/>
            <person name="Kohler A."/>
            <person name="Costa M.D."/>
            <person name="Nagy L.G."/>
            <person name="Floudas D."/>
            <person name="Copeland A."/>
            <person name="Barry K.W."/>
            <person name="Cichocki N."/>
            <person name="Veneault-Fourrey C."/>
            <person name="LaButti K."/>
            <person name="Lindquist E.A."/>
            <person name="Lipzen A."/>
            <person name="Lundell T."/>
            <person name="Morin E."/>
            <person name="Murat C."/>
            <person name="Sun H."/>
            <person name="Tunlid A."/>
            <person name="Henrissat B."/>
            <person name="Grigoriev I.V."/>
            <person name="Hibbett D.S."/>
            <person name="Martin F."/>
            <person name="Nordberg H.P."/>
            <person name="Cantor M.N."/>
            <person name="Hua S.X."/>
        </authorList>
    </citation>
    <scope>NUCLEOTIDE SEQUENCE [LARGE SCALE GENOMIC DNA]</scope>
    <source>
        <strain evidence="1 2">Marx 270</strain>
    </source>
</reference>
<dbReference type="HOGENOM" id="CLU_1763236_0_0_1"/>
<reference evidence="2" key="2">
    <citation type="submission" date="2015-01" db="EMBL/GenBank/DDBJ databases">
        <title>Evolutionary Origins and Diversification of the Mycorrhizal Mutualists.</title>
        <authorList>
            <consortium name="DOE Joint Genome Institute"/>
            <consortium name="Mycorrhizal Genomics Consortium"/>
            <person name="Kohler A."/>
            <person name="Kuo A."/>
            <person name="Nagy L.G."/>
            <person name="Floudas D."/>
            <person name="Copeland A."/>
            <person name="Barry K.W."/>
            <person name="Cichocki N."/>
            <person name="Veneault-Fourrey C."/>
            <person name="LaButti K."/>
            <person name="Lindquist E.A."/>
            <person name="Lipzen A."/>
            <person name="Lundell T."/>
            <person name="Morin E."/>
            <person name="Murat C."/>
            <person name="Riley R."/>
            <person name="Ohm R."/>
            <person name="Sun H."/>
            <person name="Tunlid A."/>
            <person name="Henrissat B."/>
            <person name="Grigoriev I.V."/>
            <person name="Hibbett D.S."/>
            <person name="Martin F."/>
        </authorList>
    </citation>
    <scope>NUCLEOTIDE SEQUENCE [LARGE SCALE GENOMIC DNA]</scope>
    <source>
        <strain evidence="2">Marx 270</strain>
    </source>
</reference>
<dbReference type="Proteomes" id="UP000054217">
    <property type="component" value="Unassembled WGS sequence"/>
</dbReference>
<name>A0A0C3NMC0_PISTI</name>
<proteinExistence type="predicted"/>
<evidence type="ECO:0000313" key="2">
    <source>
        <dbReference type="Proteomes" id="UP000054217"/>
    </source>
</evidence>
<protein>
    <recommendedName>
        <fullName evidence="3">Chromo domain-containing protein</fullName>
    </recommendedName>
</protein>